<feature type="region of interest" description="Disordered" evidence="1">
    <location>
        <begin position="137"/>
        <end position="163"/>
    </location>
</feature>
<feature type="region of interest" description="Disordered" evidence="1">
    <location>
        <begin position="55"/>
        <end position="104"/>
    </location>
</feature>
<comment type="caution">
    <text evidence="2">The sequence shown here is derived from an EMBL/GenBank/DDBJ whole genome shotgun (WGS) entry which is preliminary data.</text>
</comment>
<sequence length="163" mass="17067">MTCPAPLRAVQLLTFAFVALITLRGLVPDGYMLDRSPETGAIVLRICGGLHEMDRGPAAAPATGGHTSHQMHDHQAHGASMPTGEAEPHGMTDGQPGDMPEHEQQGAMCPFALSSLMDTVAAPALPAMIAIRQPMLGGKPYTRPAVRPSARPPMPPRSPPAAV</sequence>
<protein>
    <recommendedName>
        <fullName evidence="4">DUF2946 domain-containing protein</fullName>
    </recommendedName>
</protein>
<dbReference type="AlphaFoldDB" id="A0A399R9T5"/>
<evidence type="ECO:0000256" key="1">
    <source>
        <dbReference type="SAM" id="MobiDB-lite"/>
    </source>
</evidence>
<organism evidence="2 3">
    <name type="scientific">Henriciella mobilis</name>
    <dbReference type="NCBI Taxonomy" id="2305467"/>
    <lineage>
        <taxon>Bacteria</taxon>
        <taxon>Pseudomonadati</taxon>
        <taxon>Pseudomonadota</taxon>
        <taxon>Alphaproteobacteria</taxon>
        <taxon>Hyphomonadales</taxon>
        <taxon>Hyphomonadaceae</taxon>
        <taxon>Henriciella</taxon>
    </lineage>
</organism>
<evidence type="ECO:0008006" key="4">
    <source>
        <dbReference type="Google" id="ProtNLM"/>
    </source>
</evidence>
<dbReference type="EMBL" id="QWFX01000013">
    <property type="protein sequence ID" value="RIJ28336.1"/>
    <property type="molecule type" value="Genomic_DNA"/>
</dbReference>
<evidence type="ECO:0000313" key="2">
    <source>
        <dbReference type="EMBL" id="RIJ28336.1"/>
    </source>
</evidence>
<dbReference type="Proteomes" id="UP000266385">
    <property type="component" value="Unassembled WGS sequence"/>
</dbReference>
<gene>
    <name evidence="2" type="ORF">D1223_13155</name>
</gene>
<reference evidence="2 3" key="1">
    <citation type="submission" date="2018-08" db="EMBL/GenBank/DDBJ databases">
        <title>Henriciella mobilis sp. nov., isolated from seawater.</title>
        <authorList>
            <person name="Cheng H."/>
            <person name="Wu Y.-H."/>
            <person name="Xu X.-W."/>
            <person name="Guo L.-L."/>
        </authorList>
    </citation>
    <scope>NUCLEOTIDE SEQUENCE [LARGE SCALE GENOMIC DNA]</scope>
    <source>
        <strain evidence="2 3">JN25</strain>
    </source>
</reference>
<feature type="compositionally biased region" description="Pro residues" evidence="1">
    <location>
        <begin position="150"/>
        <end position="163"/>
    </location>
</feature>
<proteinExistence type="predicted"/>
<dbReference type="RefSeq" id="WP_119376871.1">
    <property type="nucleotide sequence ID" value="NZ_QWFX01000013.1"/>
</dbReference>
<evidence type="ECO:0000313" key="3">
    <source>
        <dbReference type="Proteomes" id="UP000266385"/>
    </source>
</evidence>
<keyword evidence="3" id="KW-1185">Reference proteome</keyword>
<accession>A0A399R9T5</accession>
<name>A0A399R9T5_9PROT</name>